<evidence type="ECO:0000313" key="3">
    <source>
        <dbReference type="Proteomes" id="UP000802098"/>
    </source>
</evidence>
<sequence>MVWLVLGGPLVVVVASLSTAVIAIRGAEAVITEVPSSVPQSGQVQADTPAVAARNHAATAAP</sequence>
<gene>
    <name evidence="2" type="ORF">G7087_14815</name>
</gene>
<evidence type="ECO:0000313" key="2">
    <source>
        <dbReference type="EMBL" id="NHK99656.1"/>
    </source>
</evidence>
<evidence type="ECO:0000256" key="1">
    <source>
        <dbReference type="SAM" id="MobiDB-lite"/>
    </source>
</evidence>
<feature type="region of interest" description="Disordered" evidence="1">
    <location>
        <begin position="38"/>
        <end position="62"/>
    </location>
</feature>
<feature type="compositionally biased region" description="Low complexity" evidence="1">
    <location>
        <begin position="50"/>
        <end position="62"/>
    </location>
</feature>
<proteinExistence type="predicted"/>
<reference evidence="2 3" key="1">
    <citation type="submission" date="2020-03" db="EMBL/GenBank/DDBJ databases">
        <title>Rubrivivax benzoatilyticus JA2 (sequenced after 10 years sub-culturing).</title>
        <authorList>
            <person name="Gupta D."/>
            <person name="Chintalapati S."/>
            <person name="Chintalapati V.R."/>
        </authorList>
    </citation>
    <scope>NUCLEOTIDE SEQUENCE [LARGE SCALE GENOMIC DNA]</scope>
    <source>
        <strain evidence="2 3">JA2-Mal</strain>
    </source>
</reference>
<protein>
    <submittedName>
        <fullName evidence="2">Uncharacterized protein</fullName>
    </submittedName>
</protein>
<organism evidence="2 3">
    <name type="scientific">Rubrivivax benzoatilyticus</name>
    <dbReference type="NCBI Taxonomy" id="316997"/>
    <lineage>
        <taxon>Bacteria</taxon>
        <taxon>Pseudomonadati</taxon>
        <taxon>Pseudomonadota</taxon>
        <taxon>Betaproteobacteria</taxon>
        <taxon>Burkholderiales</taxon>
        <taxon>Sphaerotilaceae</taxon>
        <taxon>Rubrivivax</taxon>
    </lineage>
</organism>
<dbReference type="Proteomes" id="UP000802098">
    <property type="component" value="Unassembled WGS sequence"/>
</dbReference>
<name>A0ABX0I1E6_9BURK</name>
<comment type="caution">
    <text evidence="2">The sequence shown here is derived from an EMBL/GenBank/DDBJ whole genome shotgun (WGS) entry which is preliminary data.</text>
</comment>
<dbReference type="EMBL" id="JAAOCD010000007">
    <property type="protein sequence ID" value="NHK99656.1"/>
    <property type="molecule type" value="Genomic_DNA"/>
</dbReference>
<accession>A0ABX0I1E6</accession>
<keyword evidence="3" id="KW-1185">Reference proteome</keyword>